<sequence length="68" mass="7757">LGTLKNRAWSPSDHASERVKLSSLSPSLKPGILGFLWVYVAFSRWSEEPSDSRRFLSLDLAQRPRQDL</sequence>
<evidence type="ECO:0000313" key="2">
    <source>
        <dbReference type="Proteomes" id="UP000265520"/>
    </source>
</evidence>
<dbReference type="AlphaFoldDB" id="A0A392UU33"/>
<keyword evidence="2" id="KW-1185">Reference proteome</keyword>
<name>A0A392UU33_9FABA</name>
<evidence type="ECO:0000313" key="1">
    <source>
        <dbReference type="EMBL" id="MCI79534.1"/>
    </source>
</evidence>
<comment type="caution">
    <text evidence="1">The sequence shown here is derived from an EMBL/GenBank/DDBJ whole genome shotgun (WGS) entry which is preliminary data.</text>
</comment>
<reference evidence="1 2" key="1">
    <citation type="journal article" date="2018" name="Front. Plant Sci.">
        <title>Red Clover (Trifolium pratense) and Zigzag Clover (T. medium) - A Picture of Genomic Similarities and Differences.</title>
        <authorList>
            <person name="Dluhosova J."/>
            <person name="Istvanek J."/>
            <person name="Nedelnik J."/>
            <person name="Repkova J."/>
        </authorList>
    </citation>
    <scope>NUCLEOTIDE SEQUENCE [LARGE SCALE GENOMIC DNA]</scope>
    <source>
        <strain evidence="2">cv. 10/8</strain>
        <tissue evidence="1">Leaf</tissue>
    </source>
</reference>
<proteinExistence type="predicted"/>
<organism evidence="1 2">
    <name type="scientific">Trifolium medium</name>
    <dbReference type="NCBI Taxonomy" id="97028"/>
    <lineage>
        <taxon>Eukaryota</taxon>
        <taxon>Viridiplantae</taxon>
        <taxon>Streptophyta</taxon>
        <taxon>Embryophyta</taxon>
        <taxon>Tracheophyta</taxon>
        <taxon>Spermatophyta</taxon>
        <taxon>Magnoliopsida</taxon>
        <taxon>eudicotyledons</taxon>
        <taxon>Gunneridae</taxon>
        <taxon>Pentapetalae</taxon>
        <taxon>rosids</taxon>
        <taxon>fabids</taxon>
        <taxon>Fabales</taxon>
        <taxon>Fabaceae</taxon>
        <taxon>Papilionoideae</taxon>
        <taxon>50 kb inversion clade</taxon>
        <taxon>NPAAA clade</taxon>
        <taxon>Hologalegina</taxon>
        <taxon>IRL clade</taxon>
        <taxon>Trifolieae</taxon>
        <taxon>Trifolium</taxon>
    </lineage>
</organism>
<accession>A0A392UU33</accession>
<dbReference type="Proteomes" id="UP000265520">
    <property type="component" value="Unassembled WGS sequence"/>
</dbReference>
<protein>
    <submittedName>
        <fullName evidence="1">Uncharacterized protein</fullName>
    </submittedName>
</protein>
<feature type="non-terminal residue" evidence="1">
    <location>
        <position position="1"/>
    </location>
</feature>
<dbReference type="EMBL" id="LXQA010975671">
    <property type="protein sequence ID" value="MCI79534.1"/>
    <property type="molecule type" value="Genomic_DNA"/>
</dbReference>